<proteinExistence type="predicted"/>
<keyword evidence="2" id="KW-1185">Reference proteome</keyword>
<organism evidence="1 2">
    <name type="scientific">Hypholoma sublateritium (strain FD-334 SS-4)</name>
    <dbReference type="NCBI Taxonomy" id="945553"/>
    <lineage>
        <taxon>Eukaryota</taxon>
        <taxon>Fungi</taxon>
        <taxon>Dikarya</taxon>
        <taxon>Basidiomycota</taxon>
        <taxon>Agaricomycotina</taxon>
        <taxon>Agaricomycetes</taxon>
        <taxon>Agaricomycetidae</taxon>
        <taxon>Agaricales</taxon>
        <taxon>Agaricineae</taxon>
        <taxon>Strophariaceae</taxon>
        <taxon>Hypholoma</taxon>
    </lineage>
</organism>
<dbReference type="AlphaFoldDB" id="A0A0D2M293"/>
<protein>
    <submittedName>
        <fullName evidence="1">Uncharacterized protein</fullName>
    </submittedName>
</protein>
<sequence length="117" mass="12195">MTLWVRSEGACSSAPLLGNCSSSSETYQGLSLEVLRRRMPCRRHSAMYAYITACTASLGSSGASRGVSAHLRRACAGISARLKEGGVACRRGTPTAGSCCVAHSLGLVGAHMSRCDK</sequence>
<gene>
    <name evidence="1" type="ORF">HYPSUDRAFT_1025206</name>
</gene>
<reference evidence="2" key="1">
    <citation type="submission" date="2014-04" db="EMBL/GenBank/DDBJ databases">
        <title>Evolutionary Origins and Diversification of the Mycorrhizal Mutualists.</title>
        <authorList>
            <consortium name="DOE Joint Genome Institute"/>
            <consortium name="Mycorrhizal Genomics Consortium"/>
            <person name="Kohler A."/>
            <person name="Kuo A."/>
            <person name="Nagy L.G."/>
            <person name="Floudas D."/>
            <person name="Copeland A."/>
            <person name="Barry K.W."/>
            <person name="Cichocki N."/>
            <person name="Veneault-Fourrey C."/>
            <person name="LaButti K."/>
            <person name="Lindquist E.A."/>
            <person name="Lipzen A."/>
            <person name="Lundell T."/>
            <person name="Morin E."/>
            <person name="Murat C."/>
            <person name="Riley R."/>
            <person name="Ohm R."/>
            <person name="Sun H."/>
            <person name="Tunlid A."/>
            <person name="Henrissat B."/>
            <person name="Grigoriev I.V."/>
            <person name="Hibbett D.S."/>
            <person name="Martin F."/>
        </authorList>
    </citation>
    <scope>NUCLEOTIDE SEQUENCE [LARGE SCALE GENOMIC DNA]</scope>
    <source>
        <strain evidence="2">FD-334 SS-4</strain>
    </source>
</reference>
<dbReference type="EMBL" id="KN817606">
    <property type="protein sequence ID" value="KJA17253.1"/>
    <property type="molecule type" value="Genomic_DNA"/>
</dbReference>
<evidence type="ECO:0000313" key="1">
    <source>
        <dbReference type="EMBL" id="KJA17253.1"/>
    </source>
</evidence>
<evidence type="ECO:0000313" key="2">
    <source>
        <dbReference type="Proteomes" id="UP000054270"/>
    </source>
</evidence>
<accession>A0A0D2M293</accession>
<name>A0A0D2M293_HYPSF</name>
<dbReference type="Proteomes" id="UP000054270">
    <property type="component" value="Unassembled WGS sequence"/>
</dbReference>